<reference evidence="1 2" key="3">
    <citation type="journal article" date="2017" name="Mol. Plant Pathol.">
        <title>A gapless genome sequence of the fungus Botrytis cinerea.</title>
        <authorList>
            <person name="Van Kan J.A."/>
            <person name="Stassen J.H."/>
            <person name="Mosbach A."/>
            <person name="Van Der Lee T.A."/>
            <person name="Faino L."/>
            <person name="Farmer A.D."/>
            <person name="Papasotiriou D.G."/>
            <person name="Zhou S."/>
            <person name="Seidl M.F."/>
            <person name="Cottam E."/>
            <person name="Edel D."/>
            <person name="Hahn M."/>
            <person name="Schwartz D.C."/>
            <person name="Dietrich R.A."/>
            <person name="Widdison S."/>
            <person name="Scalliet G."/>
        </authorList>
    </citation>
    <scope>NUCLEOTIDE SEQUENCE [LARGE SCALE GENOMIC DNA]</scope>
    <source>
        <strain evidence="1 2">B05.10</strain>
    </source>
</reference>
<evidence type="ECO:0008006" key="3">
    <source>
        <dbReference type="Google" id="ProtNLM"/>
    </source>
</evidence>
<sequence length="387" mass="44544">MDSNPETQSIDSISQEMELLAMDPADQRIARESEQQNTEEYAAKIALETSLPDADTSPTTLISGSQQVGQSSLLPEIIYHIIKFLDFEDDVPTIICVALASKLCRDLVATLIGLHFTPPGEEREEKWFLMGRNEPWNLTLKQRLELAPLLKDWAGVNYRPADPKTITVLGLAPHDQRFWEAPNVMLLSRAAYGDTWMQEFALPQRHADYHNMILPFTYNFVPHTPYFPPPLRNKVNWYEEMAKLIVHEYIMGEWNEEGNTHIGAWFDPERVVCAPPYDSRGLCNARREFWSEYMHSSLRAWVHHEGPSKFEGMGDGNGFIVSNEDSLVKVAYDIRVRPHPWTYNGRDNFHRSICLEEGATTKQMLRAIEKDIIYSWGPLTWEEDDSD</sequence>
<dbReference type="VEuPathDB" id="FungiDB:Bcin07g06840"/>
<dbReference type="GeneID" id="5430322"/>
<organism evidence="1 2">
    <name type="scientific">Botryotinia fuckeliana (strain B05.10)</name>
    <name type="common">Noble rot fungus</name>
    <name type="synonym">Botrytis cinerea</name>
    <dbReference type="NCBI Taxonomy" id="332648"/>
    <lineage>
        <taxon>Eukaryota</taxon>
        <taxon>Fungi</taxon>
        <taxon>Dikarya</taxon>
        <taxon>Ascomycota</taxon>
        <taxon>Pezizomycotina</taxon>
        <taxon>Leotiomycetes</taxon>
        <taxon>Helotiales</taxon>
        <taxon>Sclerotiniaceae</taxon>
        <taxon>Botrytis</taxon>
    </lineage>
</organism>
<reference evidence="1 2" key="2">
    <citation type="journal article" date="2012" name="Eukaryot. Cell">
        <title>Genome update of Botrytis cinerea strains B05.10 and T4.</title>
        <authorList>
            <person name="Staats M."/>
            <person name="van Kan J.A."/>
        </authorList>
    </citation>
    <scope>NUCLEOTIDE SEQUENCE [LARGE SCALE GENOMIC DNA]</scope>
    <source>
        <strain evidence="1 2">B05.10</strain>
    </source>
</reference>
<dbReference type="Proteomes" id="UP000001798">
    <property type="component" value="Chromosome 7"/>
</dbReference>
<accession>A0A384JNY5</accession>
<reference evidence="1 2" key="1">
    <citation type="journal article" date="2011" name="PLoS Genet.">
        <title>Genomic analysis of the necrotrophic fungal pathogens Sclerotinia sclerotiorum and Botrytis cinerea.</title>
        <authorList>
            <person name="Amselem J."/>
            <person name="Cuomo C.A."/>
            <person name="van Kan J.A."/>
            <person name="Viaud M."/>
            <person name="Benito E.P."/>
            <person name="Couloux A."/>
            <person name="Coutinho P.M."/>
            <person name="de Vries R.P."/>
            <person name="Dyer P.S."/>
            <person name="Fillinger S."/>
            <person name="Fournier E."/>
            <person name="Gout L."/>
            <person name="Hahn M."/>
            <person name="Kohn L."/>
            <person name="Lapalu N."/>
            <person name="Plummer K.M."/>
            <person name="Pradier J.M."/>
            <person name="Quevillon E."/>
            <person name="Sharon A."/>
            <person name="Simon A."/>
            <person name="ten Have A."/>
            <person name="Tudzynski B."/>
            <person name="Tudzynski P."/>
            <person name="Wincker P."/>
            <person name="Andrew M."/>
            <person name="Anthouard V."/>
            <person name="Beever R.E."/>
            <person name="Beffa R."/>
            <person name="Benoit I."/>
            <person name="Bouzid O."/>
            <person name="Brault B."/>
            <person name="Chen Z."/>
            <person name="Choquer M."/>
            <person name="Collemare J."/>
            <person name="Cotton P."/>
            <person name="Danchin E.G."/>
            <person name="Da Silva C."/>
            <person name="Gautier A."/>
            <person name="Giraud C."/>
            <person name="Giraud T."/>
            <person name="Gonzalez C."/>
            <person name="Grossetete S."/>
            <person name="Guldener U."/>
            <person name="Henrissat B."/>
            <person name="Howlett B.J."/>
            <person name="Kodira C."/>
            <person name="Kretschmer M."/>
            <person name="Lappartient A."/>
            <person name="Leroch M."/>
            <person name="Levis C."/>
            <person name="Mauceli E."/>
            <person name="Neuveglise C."/>
            <person name="Oeser B."/>
            <person name="Pearson M."/>
            <person name="Poulain J."/>
            <person name="Poussereau N."/>
            <person name="Quesneville H."/>
            <person name="Rascle C."/>
            <person name="Schumacher J."/>
            <person name="Segurens B."/>
            <person name="Sexton A."/>
            <person name="Silva E."/>
            <person name="Sirven C."/>
            <person name="Soanes D.M."/>
            <person name="Talbot N.J."/>
            <person name="Templeton M."/>
            <person name="Yandava C."/>
            <person name="Yarden O."/>
            <person name="Zeng Q."/>
            <person name="Rollins J.A."/>
            <person name="Lebrun M.H."/>
            <person name="Dickman M."/>
        </authorList>
    </citation>
    <scope>NUCLEOTIDE SEQUENCE [LARGE SCALE GENOMIC DNA]</scope>
    <source>
        <strain evidence="1 2">B05.10</strain>
    </source>
</reference>
<evidence type="ECO:0000313" key="1">
    <source>
        <dbReference type="EMBL" id="ATZ52191.1"/>
    </source>
</evidence>
<keyword evidence="2" id="KW-1185">Reference proteome</keyword>
<dbReference type="RefSeq" id="XP_001549805.1">
    <property type="nucleotide sequence ID" value="XM_001549755.2"/>
</dbReference>
<dbReference type="KEGG" id="bfu:BCIN_07g06840"/>
<dbReference type="CDD" id="cd09917">
    <property type="entry name" value="F-box_SF"/>
    <property type="match status" value="1"/>
</dbReference>
<dbReference type="AlphaFoldDB" id="A0A384JNY5"/>
<dbReference type="EMBL" id="CP009811">
    <property type="protein sequence ID" value="ATZ52191.1"/>
    <property type="molecule type" value="Genomic_DNA"/>
</dbReference>
<protein>
    <recommendedName>
        <fullName evidence="3">F-box domain-containing protein</fullName>
    </recommendedName>
</protein>
<name>A0A384JNY5_BOTFB</name>
<dbReference type="OrthoDB" id="3524275at2759"/>
<proteinExistence type="predicted"/>
<evidence type="ECO:0000313" key="2">
    <source>
        <dbReference type="Proteomes" id="UP000001798"/>
    </source>
</evidence>
<gene>
    <name evidence="1" type="ORF">BCIN_07g06840</name>
</gene>